<comment type="caution">
    <text evidence="2">The sequence shown here is derived from an EMBL/GenBank/DDBJ whole genome shotgun (WGS) entry which is preliminary data.</text>
</comment>
<dbReference type="OrthoDB" id="339460at2759"/>
<dbReference type="Proteomes" id="UP000186804">
    <property type="component" value="Unassembled WGS sequence"/>
</dbReference>
<dbReference type="VEuPathDB" id="CryptoDB:cand_007320"/>
<sequence length="483" mass="55765">MMRFIGKYGFLLILICIYKLLETKCNSSNTREKPFNYGPKSTIKQSKYVNDPILTEKRSNKIRKPSFKVQEVRIPVLKGTVESGIINENDIKFSPLEDNTIDNFESTDDFVSKSKHMMHLENDIYNLELEPTFGKLSKELVEEKQRPMIIHARFGEPVTQISEEELELYGSPNKDMILAMEIPTMKPQVQFKEILRLSNSRYKGLTQRHRTAQPNVNWCKAIGRMDPRNIERATTIRRLMQSGWISILGGTGEGGAVSFRGESGQRGPIGWPIQNICEGIYLLETTYHGTGDCERILLDLLARYHGQWGLFLKIFRQRFRQVCQYVGYSIGEWELQNDRAYAPFGVLRSPKSKRGKYILTEERREMLNMLRNRGSICSQISEEDNHKAMLLKSTIDKFRPLEHINYRVVLADYCEVVYAKRTIVECVEAISTLFKIKSTSNFDSTSRFNFARDIFSQACKKAGFISLNSQSEDMVSQSDKEQE</sequence>
<proteinExistence type="predicted"/>
<gene>
    <name evidence="2" type="ORF">cand_007320</name>
</gene>
<dbReference type="RefSeq" id="XP_067067989.1">
    <property type="nucleotide sequence ID" value="XM_067210972.1"/>
</dbReference>
<keyword evidence="1" id="KW-0732">Signal</keyword>
<organism evidence="2 3">
    <name type="scientific">Cryptosporidium andersoni</name>
    <dbReference type="NCBI Taxonomy" id="117008"/>
    <lineage>
        <taxon>Eukaryota</taxon>
        <taxon>Sar</taxon>
        <taxon>Alveolata</taxon>
        <taxon>Apicomplexa</taxon>
        <taxon>Conoidasida</taxon>
        <taxon>Coccidia</taxon>
        <taxon>Eucoccidiorida</taxon>
        <taxon>Eimeriorina</taxon>
        <taxon>Cryptosporidiidae</taxon>
        <taxon>Cryptosporidium</taxon>
    </lineage>
</organism>
<feature type="signal peptide" evidence="1">
    <location>
        <begin position="1"/>
        <end position="27"/>
    </location>
</feature>
<reference evidence="2 3" key="1">
    <citation type="submission" date="2016-10" db="EMBL/GenBank/DDBJ databases">
        <title>Reductive evolution of mitochondrial metabolism and differential evolution of invasion-related proteins in Cryptosporidium.</title>
        <authorList>
            <person name="Liu S."/>
            <person name="Roellig D.M."/>
            <person name="Guo Y."/>
            <person name="Li N."/>
            <person name="Frace M.A."/>
            <person name="Tang K."/>
            <person name="Zhang L."/>
            <person name="Feng Y."/>
            <person name="Xiao L."/>
        </authorList>
    </citation>
    <scope>NUCLEOTIDE SEQUENCE [LARGE SCALE GENOMIC DNA]</scope>
    <source>
        <strain evidence="2">30847</strain>
    </source>
</reference>
<evidence type="ECO:0000313" key="2">
    <source>
        <dbReference type="EMBL" id="OII76143.1"/>
    </source>
</evidence>
<feature type="chain" id="PRO_5012837087" description="G-patch domain-containing protein" evidence="1">
    <location>
        <begin position="28"/>
        <end position="483"/>
    </location>
</feature>
<evidence type="ECO:0008006" key="4">
    <source>
        <dbReference type="Google" id="ProtNLM"/>
    </source>
</evidence>
<dbReference type="EMBL" id="LRBS01000068">
    <property type="protein sequence ID" value="OII76143.1"/>
    <property type="molecule type" value="Genomic_DNA"/>
</dbReference>
<name>A0A1J4MQ08_9CRYT</name>
<keyword evidence="3" id="KW-1185">Reference proteome</keyword>
<evidence type="ECO:0000256" key="1">
    <source>
        <dbReference type="SAM" id="SignalP"/>
    </source>
</evidence>
<accession>A0A1J4MQ08</accession>
<evidence type="ECO:0000313" key="3">
    <source>
        <dbReference type="Proteomes" id="UP000186804"/>
    </source>
</evidence>
<protein>
    <recommendedName>
        <fullName evidence="4">G-patch domain-containing protein</fullName>
    </recommendedName>
</protein>
<dbReference type="AlphaFoldDB" id="A0A1J4MQ08"/>
<dbReference type="GeneID" id="92364917"/>